<dbReference type="PANTHER" id="PTHR32182:SF22">
    <property type="entry name" value="ATP-DEPENDENT ENDONUCLEASE, OLD FAMILY-RELATED"/>
    <property type="match status" value="1"/>
</dbReference>
<comment type="caution">
    <text evidence="2">The sequence shown here is derived from an EMBL/GenBank/DDBJ whole genome shotgun (WGS) entry which is preliminary data.</text>
</comment>
<dbReference type="Pfam" id="PF02463">
    <property type="entry name" value="SMC_N"/>
    <property type="match status" value="1"/>
</dbReference>
<dbReference type="SUPFAM" id="SSF52540">
    <property type="entry name" value="P-loop containing nucleoside triphosphate hydrolases"/>
    <property type="match status" value="1"/>
</dbReference>
<keyword evidence="3" id="KW-1185">Reference proteome</keyword>
<dbReference type="InterPro" id="IPR003395">
    <property type="entry name" value="RecF/RecN/SMC_N"/>
</dbReference>
<dbReference type="PANTHER" id="PTHR32182">
    <property type="entry name" value="DNA REPLICATION AND REPAIR PROTEIN RECF"/>
    <property type="match status" value="1"/>
</dbReference>
<accession>A0AAW7YUM6</accession>
<dbReference type="EMBL" id="JAUOQO010000652">
    <property type="protein sequence ID" value="MDO6575422.1"/>
    <property type="molecule type" value="Genomic_DNA"/>
</dbReference>
<dbReference type="AlphaFoldDB" id="A0AAW7YUM6"/>
<protein>
    <submittedName>
        <fullName evidence="2">AAA family ATPase</fullName>
    </submittedName>
</protein>
<name>A0AAW7YUM6_9STAP</name>
<evidence type="ECO:0000259" key="1">
    <source>
        <dbReference type="Pfam" id="PF02463"/>
    </source>
</evidence>
<evidence type="ECO:0000313" key="3">
    <source>
        <dbReference type="Proteomes" id="UP001170310"/>
    </source>
</evidence>
<dbReference type="RefSeq" id="WP_303522496.1">
    <property type="nucleotide sequence ID" value="NZ_JAUOQO010000652.1"/>
</dbReference>
<dbReference type="GO" id="GO:0006302">
    <property type="term" value="P:double-strand break repair"/>
    <property type="evidence" value="ECO:0007669"/>
    <property type="project" value="TreeGrafter"/>
</dbReference>
<gene>
    <name evidence="2" type="ORF">Q4528_15005</name>
</gene>
<evidence type="ECO:0000313" key="2">
    <source>
        <dbReference type="EMBL" id="MDO6575422.1"/>
    </source>
</evidence>
<dbReference type="Gene3D" id="3.40.50.300">
    <property type="entry name" value="P-loop containing nucleotide triphosphate hydrolases"/>
    <property type="match status" value="1"/>
</dbReference>
<dbReference type="Proteomes" id="UP001170310">
    <property type="component" value="Unassembled WGS sequence"/>
</dbReference>
<dbReference type="GO" id="GO:0000731">
    <property type="term" value="P:DNA synthesis involved in DNA repair"/>
    <property type="evidence" value="ECO:0007669"/>
    <property type="project" value="TreeGrafter"/>
</dbReference>
<reference evidence="2" key="1">
    <citation type="submission" date="2023-07" db="EMBL/GenBank/DDBJ databases">
        <title>Genome content predicts the carbon catabolic preferences of heterotrophic bacteria.</title>
        <authorList>
            <person name="Gralka M."/>
        </authorList>
    </citation>
    <scope>NUCLEOTIDE SEQUENCE</scope>
    <source>
        <strain evidence="2">E2R20</strain>
    </source>
</reference>
<dbReference type="InterPro" id="IPR027417">
    <property type="entry name" value="P-loop_NTPase"/>
</dbReference>
<feature type="non-terminal residue" evidence="2">
    <location>
        <position position="55"/>
    </location>
</feature>
<organism evidence="2 3">
    <name type="scientific">Staphylococcus pasteuri_A</name>
    <dbReference type="NCBI Taxonomy" id="3062664"/>
    <lineage>
        <taxon>Bacteria</taxon>
        <taxon>Bacillati</taxon>
        <taxon>Bacillota</taxon>
        <taxon>Bacilli</taxon>
        <taxon>Bacillales</taxon>
        <taxon>Staphylococcaceae</taxon>
        <taxon>Staphylococcus</taxon>
    </lineage>
</organism>
<sequence>MRLKSIKIAGFKSFVDNTNLAFPTQMTCIVGPNGCGKSNTIDAVRWVLGESSAKN</sequence>
<proteinExistence type="predicted"/>
<feature type="domain" description="RecF/RecN/SMC N-terminal" evidence="1">
    <location>
        <begin position="3"/>
        <end position="54"/>
    </location>
</feature>